<protein>
    <submittedName>
        <fullName evidence="1">Uncharacterized protein</fullName>
    </submittedName>
</protein>
<proteinExistence type="predicted"/>
<evidence type="ECO:0000313" key="1">
    <source>
        <dbReference type="EMBL" id="KAJ8676859.1"/>
    </source>
</evidence>
<reference evidence="1" key="1">
    <citation type="submission" date="2023-04" db="EMBL/GenBank/DDBJ databases">
        <title>A chromosome-level genome assembly of the parasitoid wasp Eretmocerus hayati.</title>
        <authorList>
            <person name="Zhong Y."/>
            <person name="Liu S."/>
            <person name="Liu Y."/>
        </authorList>
    </citation>
    <scope>NUCLEOTIDE SEQUENCE</scope>
    <source>
        <strain evidence="1">ZJU_SS_LIU_2023</strain>
    </source>
</reference>
<dbReference type="EMBL" id="CM056742">
    <property type="protein sequence ID" value="KAJ8676859.1"/>
    <property type="molecule type" value="Genomic_DNA"/>
</dbReference>
<name>A0ACC2P0J5_9HYME</name>
<organism evidence="1 2">
    <name type="scientific">Eretmocerus hayati</name>
    <dbReference type="NCBI Taxonomy" id="131215"/>
    <lineage>
        <taxon>Eukaryota</taxon>
        <taxon>Metazoa</taxon>
        <taxon>Ecdysozoa</taxon>
        <taxon>Arthropoda</taxon>
        <taxon>Hexapoda</taxon>
        <taxon>Insecta</taxon>
        <taxon>Pterygota</taxon>
        <taxon>Neoptera</taxon>
        <taxon>Endopterygota</taxon>
        <taxon>Hymenoptera</taxon>
        <taxon>Apocrita</taxon>
        <taxon>Proctotrupomorpha</taxon>
        <taxon>Chalcidoidea</taxon>
        <taxon>Aphelinidae</taxon>
        <taxon>Aphelininae</taxon>
        <taxon>Eretmocerus</taxon>
    </lineage>
</organism>
<comment type="caution">
    <text evidence="1">The sequence shown here is derived from an EMBL/GenBank/DDBJ whole genome shotgun (WGS) entry which is preliminary data.</text>
</comment>
<sequence length="216" mass="24915">MEKRKRKVDVRVGPLDQNRTPDACLAGFRKFPVESYLPVIDQLVSSLNARVAVYGGVHPVVGFLRELNDLSPEEIRGRLGKVVKMYEEDLEDNLANGLIQFRSFTTNFMSDERDDGEKLCFEARALKIIIEKGLEEVFLNTSIRFKTYLVLMTINCTTERSFPRMRKTRDYTRTSMGQTRLSNLICMSTESDLMRNLSFEDVIEDFASSKSRRTFI</sequence>
<dbReference type="Proteomes" id="UP001239111">
    <property type="component" value="Chromosome 2"/>
</dbReference>
<keyword evidence="2" id="KW-1185">Reference proteome</keyword>
<gene>
    <name evidence="1" type="ORF">QAD02_012646</name>
</gene>
<accession>A0ACC2P0J5</accession>
<evidence type="ECO:0000313" key="2">
    <source>
        <dbReference type="Proteomes" id="UP001239111"/>
    </source>
</evidence>